<dbReference type="Proteomes" id="UP000050761">
    <property type="component" value="Unassembled WGS sequence"/>
</dbReference>
<gene>
    <name evidence="1" type="ORF">HPBE_LOCUS13757</name>
</gene>
<reference evidence="3" key="2">
    <citation type="submission" date="2019-09" db="UniProtKB">
        <authorList>
            <consortium name="WormBaseParasite"/>
        </authorList>
    </citation>
    <scope>IDENTIFICATION</scope>
</reference>
<dbReference type="WBParaSite" id="HPBE_0001375601-mRNA-1">
    <property type="protein sequence ID" value="HPBE_0001375601-mRNA-1"/>
    <property type="gene ID" value="HPBE_0001375601"/>
</dbReference>
<dbReference type="Pfam" id="PF04031">
    <property type="entry name" value="Las1"/>
    <property type="match status" value="1"/>
</dbReference>
<dbReference type="PANTHER" id="PTHR15002">
    <property type="entry name" value="RIBOSOMAL BIOGENESIS PROTEIN LAS1L"/>
    <property type="match status" value="1"/>
</dbReference>
<evidence type="ECO:0000313" key="3">
    <source>
        <dbReference type="WBParaSite" id="HPBE_0001375601-mRNA-1"/>
    </source>
</evidence>
<accession>A0A3P8A2E1</accession>
<reference evidence="1 2" key="1">
    <citation type="submission" date="2018-11" db="EMBL/GenBank/DDBJ databases">
        <authorList>
            <consortium name="Pathogen Informatics"/>
        </authorList>
    </citation>
    <scope>NUCLEOTIDE SEQUENCE [LARGE SCALE GENOMIC DNA]</scope>
</reference>
<dbReference type="GO" id="GO:0030687">
    <property type="term" value="C:preribosome, large subunit precursor"/>
    <property type="evidence" value="ECO:0007669"/>
    <property type="project" value="TreeGrafter"/>
</dbReference>
<dbReference type="PANTHER" id="PTHR15002:SF0">
    <property type="entry name" value="RIBOSOMAL BIOGENESIS PROTEIN LAS1L"/>
    <property type="match status" value="1"/>
</dbReference>
<dbReference type="GO" id="GO:0090730">
    <property type="term" value="C:Las1 complex"/>
    <property type="evidence" value="ECO:0007669"/>
    <property type="project" value="InterPro"/>
</dbReference>
<sequence>MDLAHEVLQLGIPTWMVEIRHNASHSHVPPIRTLRKAFHFSRQWLWDNFWSRQPYEAMRSAGAVDTNSDVVAAEASLRDQKIHNAIVAFALWRNKAIWHDSSLMPIRKHVLHSIGDEEKNVFKTDFLRIFVGDGCLIMTEGQLNCAGYTVTEEWNIPVALQMYWKPVLVMIYDAKVVSEMIISLLSRLSFNDNPDFAENQLVAWTKFFLEPCIEMGDDVMTPSDWSRVLHKLVAATGHFDATLVEAVMARIPNLSDKRRRQVRRIMDISLTESLCAIDDSMSVRTLEDLQRLIRKDRGTVSTTSEPTGDGFVPCDAEEWCSVPLGLLPGASVDHFSLILDDDWIAAQSRTNNRELHVIQDEDEED</sequence>
<protein>
    <submittedName>
        <fullName evidence="3">HTH_Tnp_Tc3_2 domain-containing protein</fullName>
    </submittedName>
</protein>
<accession>A0A183FYL9</accession>
<dbReference type="OrthoDB" id="10263222at2759"/>
<evidence type="ECO:0000313" key="2">
    <source>
        <dbReference type="Proteomes" id="UP000050761"/>
    </source>
</evidence>
<dbReference type="AlphaFoldDB" id="A0A183FYL9"/>
<proteinExistence type="predicted"/>
<evidence type="ECO:0000313" key="1">
    <source>
        <dbReference type="EMBL" id="VDO97309.1"/>
    </source>
</evidence>
<dbReference type="GO" id="GO:0000470">
    <property type="term" value="P:maturation of LSU-rRNA"/>
    <property type="evidence" value="ECO:0007669"/>
    <property type="project" value="TreeGrafter"/>
</dbReference>
<dbReference type="InterPro" id="IPR007174">
    <property type="entry name" value="Las1"/>
</dbReference>
<organism evidence="2 3">
    <name type="scientific">Heligmosomoides polygyrus</name>
    <name type="common">Parasitic roundworm</name>
    <dbReference type="NCBI Taxonomy" id="6339"/>
    <lineage>
        <taxon>Eukaryota</taxon>
        <taxon>Metazoa</taxon>
        <taxon>Ecdysozoa</taxon>
        <taxon>Nematoda</taxon>
        <taxon>Chromadorea</taxon>
        <taxon>Rhabditida</taxon>
        <taxon>Rhabditina</taxon>
        <taxon>Rhabditomorpha</taxon>
        <taxon>Strongyloidea</taxon>
        <taxon>Heligmosomidae</taxon>
        <taxon>Heligmosomoides</taxon>
    </lineage>
</organism>
<dbReference type="GO" id="GO:0000460">
    <property type="term" value="P:maturation of 5.8S rRNA"/>
    <property type="evidence" value="ECO:0007669"/>
    <property type="project" value="TreeGrafter"/>
</dbReference>
<dbReference type="GO" id="GO:0004519">
    <property type="term" value="F:endonuclease activity"/>
    <property type="evidence" value="ECO:0007669"/>
    <property type="project" value="InterPro"/>
</dbReference>
<name>A0A183FYL9_HELPZ</name>
<dbReference type="EMBL" id="UZAH01028059">
    <property type="protein sequence ID" value="VDO97309.1"/>
    <property type="molecule type" value="Genomic_DNA"/>
</dbReference>
<keyword evidence="2" id="KW-1185">Reference proteome</keyword>